<feature type="transmembrane region" description="Helical" evidence="6">
    <location>
        <begin position="246"/>
        <end position="265"/>
    </location>
</feature>
<proteinExistence type="inferred from homology"/>
<evidence type="ECO:0000313" key="8">
    <source>
        <dbReference type="Proteomes" id="UP000326500"/>
    </source>
</evidence>
<comment type="similarity">
    <text evidence="2">Belongs to the autoinducer-2 exporter (AI-2E) (TC 2.A.86) family.</text>
</comment>
<dbReference type="EMBL" id="FNFT01000002">
    <property type="protein sequence ID" value="SDJ94718.1"/>
    <property type="molecule type" value="Genomic_DNA"/>
</dbReference>
<feature type="transmembrane region" description="Helical" evidence="6">
    <location>
        <begin position="43"/>
        <end position="63"/>
    </location>
</feature>
<evidence type="ECO:0000313" key="7">
    <source>
        <dbReference type="EMBL" id="SDJ94718.1"/>
    </source>
</evidence>
<dbReference type="InterPro" id="IPR002549">
    <property type="entry name" value="AI-2E-like"/>
</dbReference>
<feature type="transmembrane region" description="Helical" evidence="6">
    <location>
        <begin position="272"/>
        <end position="291"/>
    </location>
</feature>
<feature type="transmembrane region" description="Helical" evidence="6">
    <location>
        <begin position="159"/>
        <end position="177"/>
    </location>
</feature>
<gene>
    <name evidence="7" type="ORF">SAMN04488571_10279</name>
</gene>
<protein>
    <submittedName>
        <fullName evidence="7">Predicted PurR-regulated permease PerM</fullName>
    </submittedName>
</protein>
<dbReference type="GO" id="GO:0016020">
    <property type="term" value="C:membrane"/>
    <property type="evidence" value="ECO:0007669"/>
    <property type="project" value="UniProtKB-SubCell"/>
</dbReference>
<sequence>MVDEKTVYQMKPTMADAPVLPRSLLTIFLLTAVVFLILGIRQISYLVTIMVVSVILAMIAYPATKALRSRGIPEVAAVGAVTVFATLLILFICYLVFFSFENLISALPLYQQELTARLSEILALLERYGISTGSFTPSSIDLQAFAGFLSSSAISLADLLLYLFFIAVTTIFMLLEAPRMPERIRRVTDQPKTVEAFSRMSRFLIDFVIVRTEANLVHGLLFGAVLWVMGVHAALLWGVLTFLLSYIPYIGLIVAAIPAIFFAWLQFGVWGAIVVITVVAVLNALVENPIFAHFAARRFDIPALVVILSVIFWGWALGVAGMIFAVPLTLIVLMVVQFSDDLAWINTILGVDHLFTGKGEDSTVIRRTEAPPAR</sequence>
<accession>A0A1G8XVZ5</accession>
<keyword evidence="4 6" id="KW-1133">Transmembrane helix</keyword>
<dbReference type="PANTHER" id="PTHR21716">
    <property type="entry name" value="TRANSMEMBRANE PROTEIN"/>
    <property type="match status" value="1"/>
</dbReference>
<dbReference type="Pfam" id="PF01594">
    <property type="entry name" value="AI-2E_transport"/>
    <property type="match status" value="1"/>
</dbReference>
<evidence type="ECO:0000256" key="4">
    <source>
        <dbReference type="ARBA" id="ARBA00022989"/>
    </source>
</evidence>
<evidence type="ECO:0000256" key="3">
    <source>
        <dbReference type="ARBA" id="ARBA00022692"/>
    </source>
</evidence>
<evidence type="ECO:0000256" key="1">
    <source>
        <dbReference type="ARBA" id="ARBA00004141"/>
    </source>
</evidence>
<reference evidence="7 8" key="1">
    <citation type="submission" date="2016-10" db="EMBL/GenBank/DDBJ databases">
        <authorList>
            <person name="Varghese N."/>
            <person name="Submissions S."/>
        </authorList>
    </citation>
    <scope>NUCLEOTIDE SEQUENCE [LARGE SCALE GENOMIC DNA]</scope>
    <source>
        <strain evidence="7 8">DSM 2373</strain>
    </source>
</reference>
<feature type="transmembrane region" description="Helical" evidence="6">
    <location>
        <begin position="19"/>
        <end position="37"/>
    </location>
</feature>
<name>A0A1G8XVZ5_9EURY</name>
<keyword evidence="8" id="KW-1185">Reference proteome</keyword>
<keyword evidence="5 6" id="KW-0472">Membrane</keyword>
<dbReference type="AlphaFoldDB" id="A0A1G8XVZ5"/>
<dbReference type="Proteomes" id="UP000326500">
    <property type="component" value="Unassembled WGS sequence"/>
</dbReference>
<organism evidence="7 8">
    <name type="scientific">Methanoculleus thermophilus</name>
    <dbReference type="NCBI Taxonomy" id="2200"/>
    <lineage>
        <taxon>Archaea</taxon>
        <taxon>Methanobacteriati</taxon>
        <taxon>Methanobacteriota</taxon>
        <taxon>Stenosarchaea group</taxon>
        <taxon>Methanomicrobia</taxon>
        <taxon>Methanomicrobiales</taxon>
        <taxon>Methanomicrobiaceae</taxon>
        <taxon>Methanoculleus</taxon>
    </lineage>
</organism>
<comment type="subcellular location">
    <subcellularLocation>
        <location evidence="1">Membrane</location>
        <topology evidence="1">Multi-pass membrane protein</topology>
    </subcellularLocation>
</comment>
<dbReference type="STRING" id="2200.GCA_001571405_00579"/>
<dbReference type="PANTHER" id="PTHR21716:SF64">
    <property type="entry name" value="AI-2 TRANSPORT PROTEIN TQSA"/>
    <property type="match status" value="1"/>
</dbReference>
<keyword evidence="3 6" id="KW-0812">Transmembrane</keyword>
<dbReference type="GO" id="GO:0055085">
    <property type="term" value="P:transmembrane transport"/>
    <property type="evidence" value="ECO:0007669"/>
    <property type="project" value="TreeGrafter"/>
</dbReference>
<feature type="transmembrane region" description="Helical" evidence="6">
    <location>
        <begin position="303"/>
        <end position="336"/>
    </location>
</feature>
<feature type="transmembrane region" description="Helical" evidence="6">
    <location>
        <begin position="220"/>
        <end position="240"/>
    </location>
</feature>
<evidence type="ECO:0000256" key="2">
    <source>
        <dbReference type="ARBA" id="ARBA00009773"/>
    </source>
</evidence>
<evidence type="ECO:0000256" key="5">
    <source>
        <dbReference type="ARBA" id="ARBA00023136"/>
    </source>
</evidence>
<feature type="transmembrane region" description="Helical" evidence="6">
    <location>
        <begin position="75"/>
        <end position="100"/>
    </location>
</feature>
<evidence type="ECO:0000256" key="6">
    <source>
        <dbReference type="SAM" id="Phobius"/>
    </source>
</evidence>